<dbReference type="Proteomes" id="UP000287166">
    <property type="component" value="Unassembled WGS sequence"/>
</dbReference>
<accession>A0A401GDN3</accession>
<dbReference type="GeneID" id="38777197"/>
<gene>
    <name evidence="2" type="ORF">SCP_0214990</name>
</gene>
<dbReference type="InParanoid" id="A0A401GDN3"/>
<comment type="caution">
    <text evidence="2">The sequence shown here is derived from an EMBL/GenBank/DDBJ whole genome shotgun (WGS) entry which is preliminary data.</text>
</comment>
<dbReference type="STRING" id="139825.A0A401GDN3"/>
<proteinExistence type="predicted"/>
<organism evidence="2 3">
    <name type="scientific">Sparassis crispa</name>
    <dbReference type="NCBI Taxonomy" id="139825"/>
    <lineage>
        <taxon>Eukaryota</taxon>
        <taxon>Fungi</taxon>
        <taxon>Dikarya</taxon>
        <taxon>Basidiomycota</taxon>
        <taxon>Agaricomycotina</taxon>
        <taxon>Agaricomycetes</taxon>
        <taxon>Polyporales</taxon>
        <taxon>Sparassidaceae</taxon>
        <taxon>Sparassis</taxon>
    </lineage>
</organism>
<dbReference type="OrthoDB" id="2418900at2759"/>
<dbReference type="EMBL" id="BFAD01000002">
    <property type="protein sequence ID" value="GBE80280.1"/>
    <property type="molecule type" value="Genomic_DNA"/>
</dbReference>
<dbReference type="AlphaFoldDB" id="A0A401GDN3"/>
<feature type="region of interest" description="Disordered" evidence="1">
    <location>
        <begin position="1"/>
        <end position="20"/>
    </location>
</feature>
<sequence length="239" mass="27060">MQPVEPLRAWPSTTATQHVSVEVDEGYDTDAEPEDTDVLPQSVVSDDAEPVHKLAKTCPKPRMSVEHLQNAHGAVDFLPALTSFLQKHLPHNTIKPAAQDRFNVYNQVVVQMPFNPHISDKHSRMRIRAVPSIPPSSTGRKPGSPSHFDMALVCTDPIKKRGFQGLRVGQVRAIFHLPHQFGHYPHPLAYVEWFTEFRPQPDRAVNMYQVSRSTRNRGRNAEIVHVDDLMRPCHLVPKL</sequence>
<dbReference type="RefSeq" id="XP_027611193.1">
    <property type="nucleotide sequence ID" value="XM_027755392.1"/>
</dbReference>
<evidence type="ECO:0000313" key="2">
    <source>
        <dbReference type="EMBL" id="GBE80280.1"/>
    </source>
</evidence>
<evidence type="ECO:0000256" key="1">
    <source>
        <dbReference type="SAM" id="MobiDB-lite"/>
    </source>
</evidence>
<protein>
    <submittedName>
        <fullName evidence="2">Uncharacterized protein</fullName>
    </submittedName>
</protein>
<evidence type="ECO:0000313" key="3">
    <source>
        <dbReference type="Proteomes" id="UP000287166"/>
    </source>
</evidence>
<reference evidence="2 3" key="1">
    <citation type="journal article" date="2018" name="Sci. Rep.">
        <title>Genome sequence of the cauliflower mushroom Sparassis crispa (Hanabiratake) and its association with beneficial usage.</title>
        <authorList>
            <person name="Kiyama R."/>
            <person name="Furutani Y."/>
            <person name="Kawaguchi K."/>
            <person name="Nakanishi T."/>
        </authorList>
    </citation>
    <scope>NUCLEOTIDE SEQUENCE [LARGE SCALE GENOMIC DNA]</scope>
</reference>
<keyword evidence="3" id="KW-1185">Reference proteome</keyword>
<name>A0A401GDN3_9APHY</name>